<dbReference type="Pfam" id="PF09779">
    <property type="entry name" value="Ima1_N"/>
    <property type="match status" value="1"/>
</dbReference>
<name>A0A8S3TL58_MYTED</name>
<dbReference type="AlphaFoldDB" id="A0A8S3TL58"/>
<evidence type="ECO:0000256" key="2">
    <source>
        <dbReference type="ARBA" id="ARBA00007600"/>
    </source>
</evidence>
<feature type="transmembrane region" description="Helical" evidence="7">
    <location>
        <begin position="224"/>
        <end position="245"/>
    </location>
</feature>
<keyword evidence="3 7" id="KW-0812">Transmembrane</keyword>
<comment type="subcellular location">
    <subcellularLocation>
        <location evidence="1">Nucleus inner membrane</location>
        <topology evidence="1">Multi-pass membrane protein</topology>
    </subcellularLocation>
</comment>
<proteinExistence type="inferred from homology"/>
<evidence type="ECO:0000256" key="6">
    <source>
        <dbReference type="ARBA" id="ARBA00023242"/>
    </source>
</evidence>
<evidence type="ECO:0000256" key="5">
    <source>
        <dbReference type="ARBA" id="ARBA00023136"/>
    </source>
</evidence>
<dbReference type="Proteomes" id="UP000683360">
    <property type="component" value="Unassembled WGS sequence"/>
</dbReference>
<evidence type="ECO:0000256" key="1">
    <source>
        <dbReference type="ARBA" id="ARBA00004473"/>
    </source>
</evidence>
<evidence type="ECO:0000313" key="9">
    <source>
        <dbReference type="EMBL" id="CAG2231089.1"/>
    </source>
</evidence>
<evidence type="ECO:0000313" key="10">
    <source>
        <dbReference type="Proteomes" id="UP000683360"/>
    </source>
</evidence>
<evidence type="ECO:0000259" key="8">
    <source>
        <dbReference type="Pfam" id="PF09779"/>
    </source>
</evidence>
<keyword evidence="6" id="KW-0539">Nucleus</keyword>
<keyword evidence="4 7" id="KW-1133">Transmembrane helix</keyword>
<dbReference type="GO" id="GO:0005521">
    <property type="term" value="F:lamin binding"/>
    <property type="evidence" value="ECO:0007669"/>
    <property type="project" value="TreeGrafter"/>
</dbReference>
<evidence type="ECO:0000256" key="4">
    <source>
        <dbReference type="ARBA" id="ARBA00022989"/>
    </source>
</evidence>
<gene>
    <name evidence="9" type="ORF">MEDL_43830</name>
</gene>
<keyword evidence="10" id="KW-1185">Reference proteome</keyword>
<dbReference type="OrthoDB" id="5966927at2759"/>
<dbReference type="PANTHER" id="PTHR28646:SF1">
    <property type="entry name" value="TRANSMEMBRANE PROTEIN 201"/>
    <property type="match status" value="1"/>
</dbReference>
<dbReference type="GO" id="GO:0030473">
    <property type="term" value="P:nuclear migration along microtubule"/>
    <property type="evidence" value="ECO:0007669"/>
    <property type="project" value="TreeGrafter"/>
</dbReference>
<organism evidence="9 10">
    <name type="scientific">Mytilus edulis</name>
    <name type="common">Blue mussel</name>
    <dbReference type="NCBI Taxonomy" id="6550"/>
    <lineage>
        <taxon>Eukaryota</taxon>
        <taxon>Metazoa</taxon>
        <taxon>Spiralia</taxon>
        <taxon>Lophotrochozoa</taxon>
        <taxon>Mollusca</taxon>
        <taxon>Bivalvia</taxon>
        <taxon>Autobranchia</taxon>
        <taxon>Pteriomorphia</taxon>
        <taxon>Mytilida</taxon>
        <taxon>Mytiloidea</taxon>
        <taxon>Mytilidae</taxon>
        <taxon>Mytilinae</taxon>
        <taxon>Mytilus</taxon>
    </lineage>
</organism>
<dbReference type="InterPro" id="IPR018617">
    <property type="entry name" value="Ima1_N"/>
</dbReference>
<dbReference type="PANTHER" id="PTHR28646">
    <property type="entry name" value="TRANSMEMBRANE PROTEIN 201"/>
    <property type="match status" value="1"/>
</dbReference>
<reference evidence="9" key="1">
    <citation type="submission" date="2021-03" db="EMBL/GenBank/DDBJ databases">
        <authorList>
            <person name="Bekaert M."/>
        </authorList>
    </citation>
    <scope>NUCLEOTIDE SEQUENCE</scope>
</reference>
<dbReference type="GO" id="GO:0005637">
    <property type="term" value="C:nuclear inner membrane"/>
    <property type="evidence" value="ECO:0007669"/>
    <property type="project" value="UniProtKB-SubCell"/>
</dbReference>
<dbReference type="InterPro" id="IPR040041">
    <property type="entry name" value="TMEM201"/>
</dbReference>
<feature type="domain" description="Ima1 N-terminal" evidence="8">
    <location>
        <begin position="3"/>
        <end position="114"/>
    </location>
</feature>
<feature type="transmembrane region" description="Helical" evidence="7">
    <location>
        <begin position="257"/>
        <end position="279"/>
    </location>
</feature>
<feature type="transmembrane region" description="Helical" evidence="7">
    <location>
        <begin position="291"/>
        <end position="310"/>
    </location>
</feature>
<sequence>MDSTVQYGVKNSWDCPKCDQYNGFNEDGDYNKEIPAMYDSSVNNIVGCQQAEFLTASNMGRQFCVKCHGNNHLKVKLLAGFSPLNWDDYDNEFMIHEENIEKSYGTCVNCQLMVDREIEKQDHLLSRKVMQYHQQKAAEYMERNSHKEEEQENNIPIIQGNQRCLTFYILKIISVIALLLMIVLQSYPSLFDNIPTKQVNSWLQKITSDYTELLSNIDIPPLTIIGRSIMNCTVIQLAIIIGCIADLISKRILMKQNYILGFVDLGSFVLWFVAFLFQYIFSEWSEKNAELLMSVTNLVFTFTSMVGKYPRQPIQLKIARYPFKRLNYKQRTGHNKPEIETFAFGSPINKIKKGRNGGLFDSKFVSQDTSPGISLLSKKTSQRPLISPAKFLK</sequence>
<evidence type="ECO:0000256" key="3">
    <source>
        <dbReference type="ARBA" id="ARBA00022692"/>
    </source>
</evidence>
<dbReference type="EMBL" id="CAJPWZ010002131">
    <property type="protein sequence ID" value="CAG2231089.1"/>
    <property type="molecule type" value="Genomic_DNA"/>
</dbReference>
<protein>
    <recommendedName>
        <fullName evidence="8">Ima1 N-terminal domain-containing protein</fullName>
    </recommendedName>
</protein>
<evidence type="ECO:0000256" key="7">
    <source>
        <dbReference type="SAM" id="Phobius"/>
    </source>
</evidence>
<comment type="caution">
    <text evidence="9">The sequence shown here is derived from an EMBL/GenBank/DDBJ whole genome shotgun (WGS) entry which is preliminary data.</text>
</comment>
<keyword evidence="5 7" id="KW-0472">Membrane</keyword>
<dbReference type="GO" id="GO:0051015">
    <property type="term" value="F:actin filament binding"/>
    <property type="evidence" value="ECO:0007669"/>
    <property type="project" value="TreeGrafter"/>
</dbReference>
<feature type="transmembrane region" description="Helical" evidence="7">
    <location>
        <begin position="165"/>
        <end position="187"/>
    </location>
</feature>
<accession>A0A8S3TL58</accession>
<comment type="similarity">
    <text evidence="2">Belongs to the TMEM201 family.</text>
</comment>